<protein>
    <recommendedName>
        <fullName evidence="7">FHA domain-containing protein</fullName>
    </recommendedName>
</protein>
<dbReference type="InParanoid" id="D8TD49"/>
<dbReference type="eggNOG" id="ENOG502QPMZ">
    <property type="taxonomic scope" value="Eukaryota"/>
</dbReference>
<feature type="active site" description="Proton donor/acceptor" evidence="3">
    <location>
        <position position="759"/>
    </location>
</feature>
<name>D8TD49_SELML</name>
<dbReference type="OrthoDB" id="47785at2759"/>
<proteinExistence type="predicted"/>
<dbReference type="Gene3D" id="2.60.200.20">
    <property type="match status" value="1"/>
</dbReference>
<dbReference type="GO" id="GO:0008081">
    <property type="term" value="F:phosphoric diester hydrolase activity"/>
    <property type="evidence" value="ECO:0007669"/>
    <property type="project" value="InterPro"/>
</dbReference>
<feature type="compositionally biased region" description="Acidic residues" evidence="6">
    <location>
        <begin position="902"/>
        <end position="914"/>
    </location>
</feature>
<dbReference type="SMART" id="SM00240">
    <property type="entry name" value="FHA"/>
    <property type="match status" value="1"/>
</dbReference>
<dbReference type="AlphaFoldDB" id="D8TD49"/>
<dbReference type="Pfam" id="PF08797">
    <property type="entry name" value="HIRAN"/>
    <property type="match status" value="1"/>
</dbReference>
<dbReference type="Gene3D" id="3.30.870.10">
    <property type="entry name" value="Endonuclease Chain A"/>
    <property type="match status" value="2"/>
</dbReference>
<evidence type="ECO:0000256" key="6">
    <source>
        <dbReference type="SAM" id="MobiDB-lite"/>
    </source>
</evidence>
<dbReference type="InterPro" id="IPR000253">
    <property type="entry name" value="FHA_dom"/>
</dbReference>
<dbReference type="Pfam" id="PF00498">
    <property type="entry name" value="FHA"/>
    <property type="match status" value="1"/>
</dbReference>
<evidence type="ECO:0000259" key="7">
    <source>
        <dbReference type="PROSITE" id="PS50006"/>
    </source>
</evidence>
<dbReference type="FunCoup" id="D8TD49">
    <property type="interactions" value="24"/>
</dbReference>
<dbReference type="CDD" id="cd00060">
    <property type="entry name" value="FHA"/>
    <property type="match status" value="1"/>
</dbReference>
<feature type="region of interest" description="Disordered" evidence="6">
    <location>
        <begin position="889"/>
        <end position="920"/>
    </location>
</feature>
<dbReference type="InterPro" id="IPR010347">
    <property type="entry name" value="Tdp1"/>
</dbReference>
<gene>
    <name evidence="8" type="ORF">SELMODRAFT_449151</name>
</gene>
<dbReference type="GO" id="GO:0006281">
    <property type="term" value="P:DNA repair"/>
    <property type="evidence" value="ECO:0007669"/>
    <property type="project" value="InterPro"/>
</dbReference>
<dbReference type="Proteomes" id="UP000001514">
    <property type="component" value="Unassembled WGS sequence"/>
</dbReference>
<dbReference type="SUPFAM" id="SSF56024">
    <property type="entry name" value="Phospholipase D/nuclease"/>
    <property type="match status" value="2"/>
</dbReference>
<dbReference type="Gramene" id="EFJ05403">
    <property type="protein sequence ID" value="EFJ05403"/>
    <property type="gene ID" value="SELMODRAFT_449151"/>
</dbReference>
<dbReference type="OMA" id="VIPAPHY"/>
<dbReference type="CDD" id="cd09123">
    <property type="entry name" value="PLDc_Tdp1_2"/>
    <property type="match status" value="1"/>
</dbReference>
<dbReference type="PANTHER" id="PTHR12415:SF3">
    <property type="entry name" value="OS04G0403400 PROTEIN"/>
    <property type="match status" value="1"/>
</dbReference>
<dbReference type="InterPro" id="IPR014905">
    <property type="entry name" value="HIRAN"/>
</dbReference>
<dbReference type="PROSITE" id="PS50006">
    <property type="entry name" value="FHA_DOMAIN"/>
    <property type="match status" value="1"/>
</dbReference>
<dbReference type="SUPFAM" id="SSF49879">
    <property type="entry name" value="SMAD/FHA domain"/>
    <property type="match status" value="1"/>
</dbReference>
<keyword evidence="1" id="KW-0479">Metal-binding</keyword>
<dbReference type="STRING" id="88036.D8TD49"/>
<dbReference type="KEGG" id="smo:SELMODRAFT_449151"/>
<dbReference type="HOGENOM" id="CLU_004935_0_0_1"/>
<dbReference type="GO" id="GO:0016818">
    <property type="term" value="F:hydrolase activity, acting on acid anhydrides, in phosphorus-containing anhydrides"/>
    <property type="evidence" value="ECO:0007669"/>
    <property type="project" value="InterPro"/>
</dbReference>
<evidence type="ECO:0000256" key="5">
    <source>
        <dbReference type="PIRSR" id="PIRSR610347-3"/>
    </source>
</evidence>
<evidence type="ECO:0000313" key="8">
    <source>
        <dbReference type="EMBL" id="EFJ05403.1"/>
    </source>
</evidence>
<evidence type="ECO:0000256" key="2">
    <source>
        <dbReference type="ARBA" id="ARBA00022801"/>
    </source>
</evidence>
<keyword evidence="2" id="KW-0378">Hydrolase</keyword>
<feature type="site" description="Interaction with DNA" evidence="5">
    <location>
        <position position="787"/>
    </location>
</feature>
<dbReference type="GO" id="GO:0008270">
    <property type="term" value="F:zinc ion binding"/>
    <property type="evidence" value="ECO:0007669"/>
    <property type="project" value="InterPro"/>
</dbReference>
<evidence type="ECO:0000313" key="9">
    <source>
        <dbReference type="Proteomes" id="UP000001514"/>
    </source>
</evidence>
<reference evidence="8 9" key="1">
    <citation type="journal article" date="2011" name="Science">
        <title>The Selaginella genome identifies genetic changes associated with the evolution of vascular plants.</title>
        <authorList>
            <person name="Banks J.A."/>
            <person name="Nishiyama T."/>
            <person name="Hasebe M."/>
            <person name="Bowman J.L."/>
            <person name="Gribskov M."/>
            <person name="dePamphilis C."/>
            <person name="Albert V.A."/>
            <person name="Aono N."/>
            <person name="Aoyama T."/>
            <person name="Ambrose B.A."/>
            <person name="Ashton N.W."/>
            <person name="Axtell M.J."/>
            <person name="Barker E."/>
            <person name="Barker M.S."/>
            <person name="Bennetzen J.L."/>
            <person name="Bonawitz N.D."/>
            <person name="Chapple C."/>
            <person name="Cheng C."/>
            <person name="Correa L.G."/>
            <person name="Dacre M."/>
            <person name="DeBarry J."/>
            <person name="Dreyer I."/>
            <person name="Elias M."/>
            <person name="Engstrom E.M."/>
            <person name="Estelle M."/>
            <person name="Feng L."/>
            <person name="Finet C."/>
            <person name="Floyd S.K."/>
            <person name="Frommer W.B."/>
            <person name="Fujita T."/>
            <person name="Gramzow L."/>
            <person name="Gutensohn M."/>
            <person name="Harholt J."/>
            <person name="Hattori M."/>
            <person name="Heyl A."/>
            <person name="Hirai T."/>
            <person name="Hiwatashi Y."/>
            <person name="Ishikawa M."/>
            <person name="Iwata M."/>
            <person name="Karol K.G."/>
            <person name="Koehler B."/>
            <person name="Kolukisaoglu U."/>
            <person name="Kubo M."/>
            <person name="Kurata T."/>
            <person name="Lalonde S."/>
            <person name="Li K."/>
            <person name="Li Y."/>
            <person name="Litt A."/>
            <person name="Lyons E."/>
            <person name="Manning G."/>
            <person name="Maruyama T."/>
            <person name="Michael T.P."/>
            <person name="Mikami K."/>
            <person name="Miyazaki S."/>
            <person name="Morinaga S."/>
            <person name="Murata T."/>
            <person name="Mueller-Roeber B."/>
            <person name="Nelson D.R."/>
            <person name="Obara M."/>
            <person name="Oguri Y."/>
            <person name="Olmstead R.G."/>
            <person name="Onodera N."/>
            <person name="Petersen B.L."/>
            <person name="Pils B."/>
            <person name="Prigge M."/>
            <person name="Rensing S.A."/>
            <person name="Riano-Pachon D.M."/>
            <person name="Roberts A.W."/>
            <person name="Sato Y."/>
            <person name="Scheller H.V."/>
            <person name="Schulz B."/>
            <person name="Schulz C."/>
            <person name="Shakirov E.V."/>
            <person name="Shibagaki N."/>
            <person name="Shinohara N."/>
            <person name="Shippen D.E."/>
            <person name="Soerensen I."/>
            <person name="Sotooka R."/>
            <person name="Sugimoto N."/>
            <person name="Sugita M."/>
            <person name="Sumikawa N."/>
            <person name="Tanurdzic M."/>
            <person name="Theissen G."/>
            <person name="Ulvskov P."/>
            <person name="Wakazuki S."/>
            <person name="Weng J.K."/>
            <person name="Willats W.W."/>
            <person name="Wipf D."/>
            <person name="Wolf P.G."/>
            <person name="Yang L."/>
            <person name="Zimmer A.D."/>
            <person name="Zhu Q."/>
            <person name="Mitros T."/>
            <person name="Hellsten U."/>
            <person name="Loque D."/>
            <person name="Otillar R."/>
            <person name="Salamov A."/>
            <person name="Schmutz J."/>
            <person name="Shapiro H."/>
            <person name="Lindquist E."/>
            <person name="Lucas S."/>
            <person name="Rokhsar D."/>
            <person name="Grigoriev I.V."/>
        </authorList>
    </citation>
    <scope>NUCLEOTIDE SEQUENCE [LARGE SCALE GENOMIC DNA]</scope>
</reference>
<dbReference type="GO" id="GO:0003676">
    <property type="term" value="F:nucleic acid binding"/>
    <property type="evidence" value="ECO:0007669"/>
    <property type="project" value="InterPro"/>
</dbReference>
<dbReference type="InterPro" id="IPR008984">
    <property type="entry name" value="SMAD_FHA_dom_sf"/>
</dbReference>
<dbReference type="Pfam" id="PF06087">
    <property type="entry name" value="Tyr-DNA_phospho"/>
    <property type="match status" value="2"/>
</dbReference>
<evidence type="ECO:0000256" key="4">
    <source>
        <dbReference type="PIRSR" id="PIRSR610347-2"/>
    </source>
</evidence>
<organism evidence="9">
    <name type="scientific">Selaginella moellendorffii</name>
    <name type="common">Spikemoss</name>
    <dbReference type="NCBI Taxonomy" id="88036"/>
    <lineage>
        <taxon>Eukaryota</taxon>
        <taxon>Viridiplantae</taxon>
        <taxon>Streptophyta</taxon>
        <taxon>Embryophyta</taxon>
        <taxon>Tracheophyta</taxon>
        <taxon>Lycopodiopsida</taxon>
        <taxon>Selaginellales</taxon>
        <taxon>Selaginellaceae</taxon>
        <taxon>Selaginella</taxon>
    </lineage>
</organism>
<dbReference type="EMBL" id="GL377726">
    <property type="protein sequence ID" value="EFJ05403.1"/>
    <property type="molecule type" value="Genomic_DNA"/>
</dbReference>
<dbReference type="GO" id="GO:0005634">
    <property type="term" value="C:nucleus"/>
    <property type="evidence" value="ECO:0007669"/>
    <property type="project" value="InterPro"/>
</dbReference>
<evidence type="ECO:0000256" key="3">
    <source>
        <dbReference type="PIRSR" id="PIRSR610347-1"/>
    </source>
</evidence>
<feature type="binding site" evidence="4">
    <location>
        <position position="761"/>
    </location>
    <ligand>
        <name>substrate</name>
    </ligand>
</feature>
<sequence length="920" mass="102060">MADSRGRFVVKPLAAQSFLADIEVTPGKIYTVGRSSCCDLVFKDGRVSRRHCQIFVDAENSLVLHHGVEKGADICLRSSVVYVNSERISLGSSRVLVPGDRVFLVAPVKDSIQDTGFTVENAGESSDAIRSSLEELEMNVQRRQVKSKADHLGPSLNCKVKRVKASVEQLIDKSRQLRSECFTRNSSLENLAFVGKERDLQEVEQIGGDTKVAGCDSFPKSSGLCMNKLEDVQPSRTDVSVADLLAPLEDIREMFVASFTTDIIWFISSFGLPKTLPVTIACHDSERSWSTAISDRMEHPYCEWPNLKVVYPPFPVLRRTNDKSRMRGVGCHHPKFFLLKRSKDIRVIVTSSNLNYRQWLQVSNTVWWQDFPLRNTRDYSSLFSSKITEGGERNGDFAAYLAGFISTLVKDVPSEAHWATDLACYNFSKATVSLVASVPGFWEELLPFPESMKELEKSYLGTVATTVAGISHQFSPKCDPNGLRLRKLAALLNSLPLDPEGMVHVQLKRAKDLPADPNAVVISVVPPTQQLRFLEQSDIVSQAEELPIGFLPKRAAAWVSTLCDAGLCSWRAMLWPKQVLGVAAGQSKSVVQLGLHVFEGSKFGELLTKDQESAMSNLLRHIQRKYGLWRLTEVLAEHKWPDSAEVDFVYCSSSIGTSLNSNFLASFSDAAGRKASLDDSCESDPEWGRWTAEHEAANPSIEVVFPTLDRLKSAKWGPSSYRGILCFPERTWERIKSTSAVNLHDAIPCPPSREGIPMHVKVAQRRFKSPTSSQAFGWIYTGSHNFSPAAWGKYVKKAASNDDEYQSPCTRLHICNYELGIIFIDPPPTYQDDGDSNTTKQQNHGGIDSFTLPFRVPAPKYSSLDRPATGSAIFQLVQQLGEGQRSVLNEAGEHEGVSLSDVEIDTQEPEEDDASSSACL</sequence>
<dbReference type="PANTHER" id="PTHR12415">
    <property type="entry name" value="TYROSYL-DNA PHOSPHODIESTERASE 1"/>
    <property type="match status" value="1"/>
</dbReference>
<keyword evidence="9" id="KW-1185">Reference proteome</keyword>
<dbReference type="CDD" id="cd09122">
    <property type="entry name" value="PLDc_Tdp1_1"/>
    <property type="match status" value="1"/>
</dbReference>
<accession>D8TD49</accession>
<feature type="region of interest" description="Disordered" evidence="6">
    <location>
        <begin position="830"/>
        <end position="849"/>
    </location>
</feature>
<evidence type="ECO:0000256" key="1">
    <source>
        <dbReference type="ARBA" id="ARBA00022723"/>
    </source>
</evidence>
<feature type="domain" description="FHA" evidence="7">
    <location>
        <begin position="30"/>
        <end position="88"/>
    </location>
</feature>